<reference evidence="3 4" key="1">
    <citation type="journal article" date="2013" name="Nature">
        <title>Insights into bilaterian evolution from three spiralian genomes.</title>
        <authorList>
            <person name="Simakov O."/>
            <person name="Marletaz F."/>
            <person name="Cho S.J."/>
            <person name="Edsinger-Gonzales E."/>
            <person name="Havlak P."/>
            <person name="Hellsten U."/>
            <person name="Kuo D.H."/>
            <person name="Larsson T."/>
            <person name="Lv J."/>
            <person name="Arendt D."/>
            <person name="Savage R."/>
            <person name="Osoegawa K."/>
            <person name="de Jong P."/>
            <person name="Grimwood J."/>
            <person name="Chapman J.A."/>
            <person name="Shapiro H."/>
            <person name="Aerts A."/>
            <person name="Otillar R.P."/>
            <person name="Terry A.Y."/>
            <person name="Boore J.L."/>
            <person name="Grigoriev I.V."/>
            <person name="Lindberg D.R."/>
            <person name="Seaver E.C."/>
            <person name="Weisblat D.A."/>
            <person name="Putnam N.H."/>
            <person name="Rokhsar D.S."/>
        </authorList>
    </citation>
    <scope>NUCLEOTIDE SEQUENCE [LARGE SCALE GENOMIC DNA]</scope>
</reference>
<organism evidence="3 4">
    <name type="scientific">Lottia gigantea</name>
    <name type="common">Giant owl limpet</name>
    <dbReference type="NCBI Taxonomy" id="225164"/>
    <lineage>
        <taxon>Eukaryota</taxon>
        <taxon>Metazoa</taxon>
        <taxon>Spiralia</taxon>
        <taxon>Lophotrochozoa</taxon>
        <taxon>Mollusca</taxon>
        <taxon>Gastropoda</taxon>
        <taxon>Patellogastropoda</taxon>
        <taxon>Lottioidea</taxon>
        <taxon>Lottiidae</taxon>
        <taxon>Lottia</taxon>
    </lineage>
</organism>
<evidence type="ECO:0008006" key="5">
    <source>
        <dbReference type="Google" id="ProtNLM"/>
    </source>
</evidence>
<evidence type="ECO:0000256" key="1">
    <source>
        <dbReference type="SAM" id="Coils"/>
    </source>
</evidence>
<gene>
    <name evidence="3" type="ORF">LOTGIDRAFT_230039</name>
</gene>
<dbReference type="RefSeq" id="XP_009044498.1">
    <property type="nucleotide sequence ID" value="XM_009046250.1"/>
</dbReference>
<dbReference type="EMBL" id="KB199651">
    <property type="protein sequence ID" value="ESP04989.1"/>
    <property type="molecule type" value="Genomic_DNA"/>
</dbReference>
<dbReference type="PANTHER" id="PTHR34348:SF1">
    <property type="entry name" value="SURFEIT LOCUS PROTEIN 2"/>
    <property type="match status" value="1"/>
</dbReference>
<feature type="compositionally biased region" description="Acidic residues" evidence="2">
    <location>
        <begin position="188"/>
        <end position="231"/>
    </location>
</feature>
<feature type="compositionally biased region" description="Basic residues" evidence="2">
    <location>
        <begin position="244"/>
        <end position="270"/>
    </location>
</feature>
<keyword evidence="4" id="KW-1185">Reference proteome</keyword>
<dbReference type="InterPro" id="IPR008833">
    <property type="entry name" value="Surf2"/>
</dbReference>
<feature type="coiled-coil region" evidence="1">
    <location>
        <begin position="8"/>
        <end position="35"/>
    </location>
</feature>
<dbReference type="GeneID" id="20248186"/>
<dbReference type="HOGENOM" id="CLU_1031664_0_0_1"/>
<accession>V4ALB3</accession>
<sequence>MAALKKHVGTLDTEVEELLKKYRELELDKETNKIKCCLSGHEMPSTELAITTYISGKKFLKLKAQSDYNYDEHADHLVPSTKKFHEKHLYCRLTQIHVNHTPKDIDRHINGRKFKRALREWKRCQETGEKFKPFGNLQKQQQQNDEDNMSDNDEKFSMFGNLPTKGSKVKNPVAVSASAVGDGGFLDIDSDDDDRPVNDDDDFSDLYPEEEDGNEKEDDGGGSDFDFDEMEVTQKQAVEDKPKKLSKTLNGKKHKLPLPQKKKVKRLKSS</sequence>
<keyword evidence="1" id="KW-0175">Coiled coil</keyword>
<dbReference type="OMA" id="QYEPYIV"/>
<evidence type="ECO:0000256" key="2">
    <source>
        <dbReference type="SAM" id="MobiDB-lite"/>
    </source>
</evidence>
<dbReference type="CTD" id="20248186"/>
<name>V4ALB3_LOTGI</name>
<dbReference type="Pfam" id="PF05477">
    <property type="entry name" value="SURF2"/>
    <property type="match status" value="1"/>
</dbReference>
<evidence type="ECO:0000313" key="4">
    <source>
        <dbReference type="Proteomes" id="UP000030746"/>
    </source>
</evidence>
<feature type="region of interest" description="Disordered" evidence="2">
    <location>
        <begin position="131"/>
        <end position="270"/>
    </location>
</feature>
<dbReference type="AlphaFoldDB" id="V4ALB3"/>
<dbReference type="OrthoDB" id="127285at2759"/>
<dbReference type="KEGG" id="lgi:LOTGIDRAFT_230039"/>
<dbReference type="STRING" id="225164.V4ALB3"/>
<proteinExistence type="predicted"/>
<protein>
    <recommendedName>
        <fullName evidence="5">Surfeit locus protein 2</fullName>
    </recommendedName>
</protein>
<evidence type="ECO:0000313" key="3">
    <source>
        <dbReference type="EMBL" id="ESP04989.1"/>
    </source>
</evidence>
<dbReference type="PANTHER" id="PTHR34348">
    <property type="entry name" value="SURFEIT LOCUS PROTEIN 2"/>
    <property type="match status" value="1"/>
</dbReference>
<dbReference type="Proteomes" id="UP000030746">
    <property type="component" value="Unassembled WGS sequence"/>
</dbReference>